<gene>
    <name evidence="1" type="ORF">L861_19275</name>
</gene>
<proteinExistence type="predicted"/>
<dbReference type="RefSeq" id="WP_016415800.1">
    <property type="nucleotide sequence ID" value="NZ_AUAB01000021.1"/>
</dbReference>
<protein>
    <submittedName>
        <fullName evidence="1">Uncharacterized protein</fullName>
    </submittedName>
</protein>
<organism evidence="1 2">
    <name type="scientific">Litchfieldella anticariensis (strain DSM 16096 / CECT 5854 / CIP 108499 / LMG 22089 / FP35)</name>
    <name type="common">Halomonas anticariensis</name>
    <dbReference type="NCBI Taxonomy" id="1121939"/>
    <lineage>
        <taxon>Bacteria</taxon>
        <taxon>Pseudomonadati</taxon>
        <taxon>Pseudomonadota</taxon>
        <taxon>Gammaproteobacteria</taxon>
        <taxon>Oceanospirillales</taxon>
        <taxon>Halomonadaceae</taxon>
        <taxon>Litchfieldella</taxon>
    </lineage>
</organism>
<sequence length="239" mass="25520">MSTSYLEIILSDDTLTKLKSSGYSLYLFLPVMSSNKSGVPLVWECRQDYLGNTKVPIPSQNIGYISTDIIDKNQTISIGSQISVACGQTLLVSPAGTLSAQANELPGIYFTSASASPRYSCGLAKQGSKGAVPYCAFDLYAALTVACIPINATFAFFATSIYDAGTYLETSLGQGIYLEMPPGGTTAATFDLDDGWHAMTAEQSSTIVPQGTKLVDILIQRPQHNKPLQLASSHSPRPK</sequence>
<name>S2KNJ8_LITA3</name>
<dbReference type="Proteomes" id="UP000014463">
    <property type="component" value="Unassembled WGS sequence"/>
</dbReference>
<dbReference type="STRING" id="1121939.L861_19275"/>
<comment type="caution">
    <text evidence="1">The sequence shown here is derived from an EMBL/GenBank/DDBJ whole genome shotgun (WGS) entry which is preliminary data.</text>
</comment>
<keyword evidence="2" id="KW-1185">Reference proteome</keyword>
<evidence type="ECO:0000313" key="1">
    <source>
        <dbReference type="EMBL" id="EPC03677.1"/>
    </source>
</evidence>
<dbReference type="EMBL" id="ASTJ01000012">
    <property type="protein sequence ID" value="EPC03677.1"/>
    <property type="molecule type" value="Genomic_DNA"/>
</dbReference>
<dbReference type="PATRIC" id="fig|1121939.11.peg.1303"/>
<dbReference type="AlphaFoldDB" id="S2KNJ8"/>
<evidence type="ECO:0000313" key="2">
    <source>
        <dbReference type="Proteomes" id="UP000014463"/>
    </source>
</evidence>
<reference evidence="1 2" key="1">
    <citation type="journal article" date="2013" name="Genome Announc.">
        <title>Draft genome sequence of the moderately halophilic gammaproteobacterium Halomonas anticariensis FP35.</title>
        <authorList>
            <person name="Tahrioui A."/>
            <person name="Quesada E."/>
            <person name="Llamas I."/>
        </authorList>
    </citation>
    <scope>NUCLEOTIDE SEQUENCE [LARGE SCALE GENOMIC DNA]</scope>
    <source>
        <strain evidence="2">DSM 16096 / CECT 5854 / LMG 22089 / FP35</strain>
    </source>
</reference>
<accession>S2KNJ8</accession>